<reference evidence="3 4" key="1">
    <citation type="journal article" date="2024" name="G3 (Bethesda)">
        <title>Genome assembly of Hibiscus sabdariffa L. provides insights into metabolisms of medicinal natural products.</title>
        <authorList>
            <person name="Kim T."/>
        </authorList>
    </citation>
    <scope>NUCLEOTIDE SEQUENCE [LARGE SCALE GENOMIC DNA]</scope>
    <source>
        <strain evidence="3">TK-2024</strain>
        <tissue evidence="3">Old leaves</tissue>
    </source>
</reference>
<gene>
    <name evidence="3" type="ORF">V6N12_069525</name>
</gene>
<dbReference type="Pfam" id="PF23293">
    <property type="entry name" value="zf_ULT1"/>
    <property type="match status" value="1"/>
</dbReference>
<keyword evidence="1" id="KW-0812">Transmembrane</keyword>
<comment type="caution">
    <text evidence="3">The sequence shown here is derived from an EMBL/GenBank/DDBJ whole genome shotgun (WGS) entry which is preliminary data.</text>
</comment>
<dbReference type="InterPro" id="IPR020533">
    <property type="entry name" value="Developmental_reg_ULTRAPETALA"/>
</dbReference>
<dbReference type="PANTHER" id="PTHR34053:SF2">
    <property type="entry name" value="SAND DOMAIN-CONTAINING PROTEIN"/>
    <property type="match status" value="1"/>
</dbReference>
<dbReference type="EMBL" id="JBBPBM010000006">
    <property type="protein sequence ID" value="KAK8579196.1"/>
    <property type="molecule type" value="Genomic_DNA"/>
</dbReference>
<keyword evidence="4" id="KW-1185">Reference proteome</keyword>
<accession>A0ABR2FE91</accession>
<evidence type="ECO:0000313" key="4">
    <source>
        <dbReference type="Proteomes" id="UP001472677"/>
    </source>
</evidence>
<dbReference type="PANTHER" id="PTHR34053">
    <property type="entry name" value="PROTEIN ULTRAPETALA 1"/>
    <property type="match status" value="1"/>
</dbReference>
<keyword evidence="1" id="KW-0472">Membrane</keyword>
<dbReference type="InterPro" id="IPR000770">
    <property type="entry name" value="SAND_dom"/>
</dbReference>
<dbReference type="InterPro" id="IPR057012">
    <property type="entry name" value="ULT1/2_Znf"/>
</dbReference>
<name>A0ABR2FE91_9ROSI</name>
<organism evidence="3 4">
    <name type="scientific">Hibiscus sabdariffa</name>
    <name type="common">roselle</name>
    <dbReference type="NCBI Taxonomy" id="183260"/>
    <lineage>
        <taxon>Eukaryota</taxon>
        <taxon>Viridiplantae</taxon>
        <taxon>Streptophyta</taxon>
        <taxon>Embryophyta</taxon>
        <taxon>Tracheophyta</taxon>
        <taxon>Spermatophyta</taxon>
        <taxon>Magnoliopsida</taxon>
        <taxon>eudicotyledons</taxon>
        <taxon>Gunneridae</taxon>
        <taxon>Pentapetalae</taxon>
        <taxon>rosids</taxon>
        <taxon>malvids</taxon>
        <taxon>Malvales</taxon>
        <taxon>Malvaceae</taxon>
        <taxon>Malvoideae</taxon>
        <taxon>Hibiscus</taxon>
    </lineage>
</organism>
<evidence type="ECO:0000313" key="3">
    <source>
        <dbReference type="EMBL" id="KAK8579196.1"/>
    </source>
</evidence>
<dbReference type="Pfam" id="PF23292">
    <property type="entry name" value="SAND_ULT1"/>
    <property type="match status" value="1"/>
</dbReference>
<dbReference type="PROSITE" id="PS50864">
    <property type="entry name" value="SAND"/>
    <property type="match status" value="1"/>
</dbReference>
<feature type="transmembrane region" description="Helical" evidence="1">
    <location>
        <begin position="199"/>
        <end position="224"/>
    </location>
</feature>
<evidence type="ECO:0000256" key="1">
    <source>
        <dbReference type="SAM" id="Phobius"/>
    </source>
</evidence>
<proteinExistence type="predicted"/>
<protein>
    <recommendedName>
        <fullName evidence="2">SAND domain-containing protein</fullName>
    </recommendedName>
</protein>
<dbReference type="Proteomes" id="UP001472677">
    <property type="component" value="Unassembled WGS sequence"/>
</dbReference>
<evidence type="ECO:0000259" key="2">
    <source>
        <dbReference type="PROSITE" id="PS50864"/>
    </source>
</evidence>
<sequence>MFTEEELKDMEGLKRGSDFIEVKCGCTSKKYGDAIGRLRVFTNGQFLISCECTLACDQEKLTPYDFEKHSGKEGTRRWKNHIWVVMNNKKVPLWRTVLLKYYKHASNGANEQRRLRAKRLFHRDEFIRCSKCKKERRFRLRTDEECRTYHDALNAKRWKCANWPYDKYVSTSQSPAKMMKNEQAGRVAGAALNPRRAKVALLVSVSAATSAVFSIASVALASTFSKMLSLELKDEENIVPITEDDGVHLLDDDIEIVRTVAIEGSGMDVEDDVWVVAVARFGLINDELVWGFVQT</sequence>
<feature type="domain" description="SAND" evidence="2">
    <location>
        <begin position="5"/>
        <end position="82"/>
    </location>
</feature>
<dbReference type="InterPro" id="IPR057011">
    <property type="entry name" value="ULT1/2_SAND"/>
</dbReference>
<keyword evidence="1" id="KW-1133">Transmembrane helix</keyword>